<protein>
    <submittedName>
        <fullName evidence="1">Uncharacterized protein</fullName>
    </submittedName>
</protein>
<evidence type="ECO:0000313" key="2">
    <source>
        <dbReference type="Proteomes" id="UP000480485"/>
    </source>
</evidence>
<feature type="non-terminal residue" evidence="1">
    <location>
        <position position="51"/>
    </location>
</feature>
<dbReference type="AlphaFoldDB" id="A0A6L7CWD1"/>
<dbReference type="EMBL" id="WTRN01004517">
    <property type="protein sequence ID" value="MWT91390.1"/>
    <property type="molecule type" value="Genomic_DNA"/>
</dbReference>
<name>A0A6L7CWD1_ECOLX</name>
<proteinExistence type="predicted"/>
<gene>
    <name evidence="1" type="ORF">GP954_41010</name>
</gene>
<organism evidence="1 2">
    <name type="scientific">Escherichia coli</name>
    <dbReference type="NCBI Taxonomy" id="562"/>
    <lineage>
        <taxon>Bacteria</taxon>
        <taxon>Pseudomonadati</taxon>
        <taxon>Pseudomonadota</taxon>
        <taxon>Gammaproteobacteria</taxon>
        <taxon>Enterobacterales</taxon>
        <taxon>Enterobacteriaceae</taxon>
        <taxon>Escherichia</taxon>
    </lineage>
</organism>
<reference evidence="1 2" key="1">
    <citation type="submission" date="2019-12" db="EMBL/GenBank/DDBJ databases">
        <title>Enteriobacteria Tanzani isolates_8377-8380.</title>
        <authorList>
            <person name="Subbiah M."/>
            <person name="Call D."/>
        </authorList>
    </citation>
    <scope>NUCLEOTIDE SEQUENCE [LARGE SCALE GENOMIC DNA]</scope>
    <source>
        <strain evidence="1 2">8378wC7</strain>
    </source>
</reference>
<sequence length="51" mass="5768">MASSTSNPIALFARFNTLFEKSTQHYTDSTRSLLRCTGRYMVVYLLICAGM</sequence>
<evidence type="ECO:0000313" key="1">
    <source>
        <dbReference type="EMBL" id="MWT91390.1"/>
    </source>
</evidence>
<comment type="caution">
    <text evidence="1">The sequence shown here is derived from an EMBL/GenBank/DDBJ whole genome shotgun (WGS) entry which is preliminary data.</text>
</comment>
<dbReference type="Proteomes" id="UP000480485">
    <property type="component" value="Unassembled WGS sequence"/>
</dbReference>
<accession>A0A6L7CWD1</accession>